<dbReference type="EMBL" id="GL734065">
    <property type="protein sequence ID" value="EFX61844.1"/>
    <property type="molecule type" value="Genomic_DNA"/>
</dbReference>
<gene>
    <name evidence="1" type="ORF">DAPPUDRAFT_337966</name>
</gene>
<sequence length="141" mass="15840">MVDFGCCEPYSPTYLKKKLIEKFGDNLIVTLTSGLSDIVTLSPTSSKLLREYHESKTQNEEEENIRIIQAAGRIIRDEIVRKKCSTESYDIGDSLSSPEESLSFCTIKLQILLGEILVAKESKKKLCQSVNQSCKLPVRAH</sequence>
<dbReference type="KEGG" id="dpx:DAPPUDRAFT_337966"/>
<organism evidence="1 2">
    <name type="scientific">Daphnia pulex</name>
    <name type="common">Water flea</name>
    <dbReference type="NCBI Taxonomy" id="6669"/>
    <lineage>
        <taxon>Eukaryota</taxon>
        <taxon>Metazoa</taxon>
        <taxon>Ecdysozoa</taxon>
        <taxon>Arthropoda</taxon>
        <taxon>Crustacea</taxon>
        <taxon>Branchiopoda</taxon>
        <taxon>Diplostraca</taxon>
        <taxon>Cladocera</taxon>
        <taxon>Anomopoda</taxon>
        <taxon>Daphniidae</taxon>
        <taxon>Daphnia</taxon>
    </lineage>
</organism>
<dbReference type="OrthoDB" id="10067522at2759"/>
<dbReference type="Proteomes" id="UP000000305">
    <property type="component" value="Unassembled WGS sequence"/>
</dbReference>
<protein>
    <submittedName>
        <fullName evidence="1">Uncharacterized protein</fullName>
    </submittedName>
</protein>
<keyword evidence="2" id="KW-1185">Reference proteome</keyword>
<dbReference type="HOGENOM" id="CLU_1827241_0_0_1"/>
<dbReference type="InParanoid" id="E9I2D6"/>
<evidence type="ECO:0000313" key="2">
    <source>
        <dbReference type="Proteomes" id="UP000000305"/>
    </source>
</evidence>
<proteinExistence type="predicted"/>
<reference evidence="1 2" key="1">
    <citation type="journal article" date="2011" name="Science">
        <title>The ecoresponsive genome of Daphnia pulex.</title>
        <authorList>
            <person name="Colbourne J.K."/>
            <person name="Pfrender M.E."/>
            <person name="Gilbert D."/>
            <person name="Thomas W.K."/>
            <person name="Tucker A."/>
            <person name="Oakley T.H."/>
            <person name="Tokishita S."/>
            <person name="Aerts A."/>
            <person name="Arnold G.J."/>
            <person name="Basu M.K."/>
            <person name="Bauer D.J."/>
            <person name="Caceres C.E."/>
            <person name="Carmel L."/>
            <person name="Casola C."/>
            <person name="Choi J.H."/>
            <person name="Detter J.C."/>
            <person name="Dong Q."/>
            <person name="Dusheyko S."/>
            <person name="Eads B.D."/>
            <person name="Frohlich T."/>
            <person name="Geiler-Samerotte K.A."/>
            <person name="Gerlach D."/>
            <person name="Hatcher P."/>
            <person name="Jogdeo S."/>
            <person name="Krijgsveld J."/>
            <person name="Kriventseva E.V."/>
            <person name="Kultz D."/>
            <person name="Laforsch C."/>
            <person name="Lindquist E."/>
            <person name="Lopez J."/>
            <person name="Manak J.R."/>
            <person name="Muller J."/>
            <person name="Pangilinan J."/>
            <person name="Patwardhan R.P."/>
            <person name="Pitluck S."/>
            <person name="Pritham E.J."/>
            <person name="Rechtsteiner A."/>
            <person name="Rho M."/>
            <person name="Rogozin I.B."/>
            <person name="Sakarya O."/>
            <person name="Salamov A."/>
            <person name="Schaack S."/>
            <person name="Shapiro H."/>
            <person name="Shiga Y."/>
            <person name="Skalitzky C."/>
            <person name="Smith Z."/>
            <person name="Souvorov A."/>
            <person name="Sung W."/>
            <person name="Tang Z."/>
            <person name="Tsuchiya D."/>
            <person name="Tu H."/>
            <person name="Vos H."/>
            <person name="Wang M."/>
            <person name="Wolf Y.I."/>
            <person name="Yamagata H."/>
            <person name="Yamada T."/>
            <person name="Ye Y."/>
            <person name="Shaw J.R."/>
            <person name="Andrews J."/>
            <person name="Crease T.J."/>
            <person name="Tang H."/>
            <person name="Lucas S.M."/>
            <person name="Robertson H.M."/>
            <person name="Bork P."/>
            <person name="Koonin E.V."/>
            <person name="Zdobnov E.M."/>
            <person name="Grigoriev I.V."/>
            <person name="Lynch M."/>
            <person name="Boore J.L."/>
        </authorList>
    </citation>
    <scope>NUCLEOTIDE SEQUENCE [LARGE SCALE GENOMIC DNA]</scope>
</reference>
<name>E9I2D6_DAPPU</name>
<accession>E9I2D6</accession>
<evidence type="ECO:0000313" key="1">
    <source>
        <dbReference type="EMBL" id="EFX61844.1"/>
    </source>
</evidence>
<dbReference type="AlphaFoldDB" id="E9I2D6"/>